<dbReference type="PANTHER" id="PTHR11579:SF0">
    <property type="entry name" value="PROTEIN-L-ISOASPARTATE(D-ASPARTATE) O-METHYLTRANSFERASE"/>
    <property type="match status" value="1"/>
</dbReference>
<protein>
    <recommendedName>
        <fullName evidence="4">Protein-L-isoaspartate O-methyltransferase</fullName>
        <ecNumber evidence="3">2.1.1.77</ecNumber>
    </recommendedName>
    <alternativeName>
        <fullName evidence="11">L-isoaspartyl protein carboxyl methyltransferase</fullName>
    </alternativeName>
    <alternativeName>
        <fullName evidence="9">Protein L-isoaspartyl methyltransferase</fullName>
    </alternativeName>
    <alternativeName>
        <fullName evidence="10">Protein-beta-aspartate methyltransferase</fullName>
    </alternativeName>
</protein>
<keyword evidence="7 12" id="KW-0808">Transferase</keyword>
<comment type="similarity">
    <text evidence="2">Belongs to the methyltransferase superfamily. L-isoaspartyl/D-aspartyl protein methyltransferase family.</text>
</comment>
<evidence type="ECO:0000256" key="9">
    <source>
        <dbReference type="ARBA" id="ARBA00030757"/>
    </source>
</evidence>
<organism evidence="12 13">
    <name type="scientific">Enterovirga aerilata</name>
    <dbReference type="NCBI Taxonomy" id="2730920"/>
    <lineage>
        <taxon>Bacteria</taxon>
        <taxon>Pseudomonadati</taxon>
        <taxon>Pseudomonadota</taxon>
        <taxon>Alphaproteobacteria</taxon>
        <taxon>Hyphomicrobiales</taxon>
        <taxon>Methylobacteriaceae</taxon>
        <taxon>Enterovirga</taxon>
    </lineage>
</organism>
<gene>
    <name evidence="12" type="ORF">HJG44_06090</name>
</gene>
<evidence type="ECO:0000256" key="3">
    <source>
        <dbReference type="ARBA" id="ARBA00011890"/>
    </source>
</evidence>
<dbReference type="SUPFAM" id="SSF53335">
    <property type="entry name" value="S-adenosyl-L-methionine-dependent methyltransferases"/>
    <property type="match status" value="1"/>
</dbReference>
<evidence type="ECO:0000256" key="7">
    <source>
        <dbReference type="ARBA" id="ARBA00022679"/>
    </source>
</evidence>
<evidence type="ECO:0000313" key="13">
    <source>
        <dbReference type="Proteomes" id="UP000564885"/>
    </source>
</evidence>
<dbReference type="AlphaFoldDB" id="A0A849I2V1"/>
<keyword evidence="13" id="KW-1185">Reference proteome</keyword>
<accession>A0A849I2V1</accession>
<dbReference type="Gene3D" id="3.40.50.150">
    <property type="entry name" value="Vaccinia Virus protein VP39"/>
    <property type="match status" value="1"/>
</dbReference>
<evidence type="ECO:0000313" key="12">
    <source>
        <dbReference type="EMBL" id="NNM71964.1"/>
    </source>
</evidence>
<dbReference type="EMBL" id="JABEPP010000002">
    <property type="protein sequence ID" value="NNM71964.1"/>
    <property type="molecule type" value="Genomic_DNA"/>
</dbReference>
<proteinExistence type="inferred from homology"/>
<evidence type="ECO:0000256" key="1">
    <source>
        <dbReference type="ARBA" id="ARBA00004496"/>
    </source>
</evidence>
<evidence type="ECO:0000256" key="11">
    <source>
        <dbReference type="ARBA" id="ARBA00031350"/>
    </source>
</evidence>
<name>A0A849I2V1_9HYPH</name>
<dbReference type="CDD" id="cd02440">
    <property type="entry name" value="AdoMet_MTases"/>
    <property type="match status" value="1"/>
</dbReference>
<sequence>MVSAALSLDPPSEFELLRQGTAAFVLSLRERGVFDLNVLRAMETVPRDFFAPRRFADLARSDVALPIPCGQTMTAPAVVAAMLAALEVKPGQRILEVGTGTGYVTALLARIGAEVHTIERQPILAESAERRLQLAGFSRIKHVCGDGLEGGDTQGRYHRILLNGVLPYLSPALTSRLVAGGRLVGGAIQNGVPQLLTIFRDEEGDLSHAFGAPVRLSPLVACRHDP</sequence>
<keyword evidence="6 12" id="KW-0489">Methyltransferase</keyword>
<dbReference type="GO" id="GO:0004719">
    <property type="term" value="F:protein-L-isoaspartate (D-aspartate) O-methyltransferase activity"/>
    <property type="evidence" value="ECO:0007669"/>
    <property type="project" value="UniProtKB-EC"/>
</dbReference>
<dbReference type="PANTHER" id="PTHR11579">
    <property type="entry name" value="PROTEIN-L-ISOASPARTATE O-METHYLTRANSFERASE"/>
    <property type="match status" value="1"/>
</dbReference>
<comment type="caution">
    <text evidence="12">The sequence shown here is derived from an EMBL/GenBank/DDBJ whole genome shotgun (WGS) entry which is preliminary data.</text>
</comment>
<dbReference type="GO" id="GO:0005737">
    <property type="term" value="C:cytoplasm"/>
    <property type="evidence" value="ECO:0007669"/>
    <property type="project" value="UniProtKB-SubCell"/>
</dbReference>
<evidence type="ECO:0000256" key="10">
    <source>
        <dbReference type="ARBA" id="ARBA00031323"/>
    </source>
</evidence>
<keyword evidence="5" id="KW-0963">Cytoplasm</keyword>
<dbReference type="Pfam" id="PF01135">
    <property type="entry name" value="PCMT"/>
    <property type="match status" value="1"/>
</dbReference>
<evidence type="ECO:0000256" key="5">
    <source>
        <dbReference type="ARBA" id="ARBA00022490"/>
    </source>
</evidence>
<evidence type="ECO:0000256" key="2">
    <source>
        <dbReference type="ARBA" id="ARBA00005369"/>
    </source>
</evidence>
<comment type="subcellular location">
    <subcellularLocation>
        <location evidence="1">Cytoplasm</location>
    </subcellularLocation>
</comment>
<keyword evidence="8" id="KW-0949">S-adenosyl-L-methionine</keyword>
<dbReference type="GO" id="GO:0032259">
    <property type="term" value="P:methylation"/>
    <property type="evidence" value="ECO:0007669"/>
    <property type="project" value="UniProtKB-KW"/>
</dbReference>
<dbReference type="EC" id="2.1.1.77" evidence="3"/>
<dbReference type="Proteomes" id="UP000564885">
    <property type="component" value="Unassembled WGS sequence"/>
</dbReference>
<evidence type="ECO:0000256" key="6">
    <source>
        <dbReference type="ARBA" id="ARBA00022603"/>
    </source>
</evidence>
<evidence type="ECO:0000256" key="8">
    <source>
        <dbReference type="ARBA" id="ARBA00022691"/>
    </source>
</evidence>
<dbReference type="InterPro" id="IPR029063">
    <property type="entry name" value="SAM-dependent_MTases_sf"/>
</dbReference>
<evidence type="ECO:0000256" key="4">
    <source>
        <dbReference type="ARBA" id="ARBA00013346"/>
    </source>
</evidence>
<reference evidence="12 13" key="1">
    <citation type="submission" date="2020-04" db="EMBL/GenBank/DDBJ databases">
        <title>Enterovirga sp. isolate from soil.</title>
        <authorList>
            <person name="Chea S."/>
            <person name="Kim D.-U."/>
        </authorList>
    </citation>
    <scope>NUCLEOTIDE SEQUENCE [LARGE SCALE GENOMIC DNA]</scope>
    <source>
        <strain evidence="12 13">DB1703</strain>
    </source>
</reference>
<dbReference type="InterPro" id="IPR000682">
    <property type="entry name" value="PCMT"/>
</dbReference>